<dbReference type="AlphaFoldDB" id="A0A811QCC8"/>
<protein>
    <recommendedName>
        <fullName evidence="3">CCHC-type domain-containing protein</fullName>
    </recommendedName>
</protein>
<dbReference type="GO" id="GO:0008270">
    <property type="term" value="F:zinc ion binding"/>
    <property type="evidence" value="ECO:0007669"/>
    <property type="project" value="UniProtKB-KW"/>
</dbReference>
<dbReference type="GO" id="GO:0003676">
    <property type="term" value="F:nucleic acid binding"/>
    <property type="evidence" value="ECO:0007669"/>
    <property type="project" value="InterPro"/>
</dbReference>
<dbReference type="Gene3D" id="4.10.60.10">
    <property type="entry name" value="Zinc finger, CCHC-type"/>
    <property type="match status" value="1"/>
</dbReference>
<dbReference type="EMBL" id="CAJGYO010000009">
    <property type="protein sequence ID" value="CAD6254399.1"/>
    <property type="molecule type" value="Genomic_DNA"/>
</dbReference>
<feature type="region of interest" description="Disordered" evidence="2">
    <location>
        <begin position="1"/>
        <end position="24"/>
    </location>
</feature>
<dbReference type="OrthoDB" id="1433968at2759"/>
<dbReference type="InterPro" id="IPR036875">
    <property type="entry name" value="Znf_CCHC_sf"/>
</dbReference>
<dbReference type="InterPro" id="IPR057670">
    <property type="entry name" value="SH3_retrovirus"/>
</dbReference>
<feature type="compositionally biased region" description="Basic and acidic residues" evidence="2">
    <location>
        <begin position="300"/>
        <end position="324"/>
    </location>
</feature>
<feature type="region of interest" description="Disordered" evidence="2">
    <location>
        <begin position="488"/>
        <end position="567"/>
    </location>
</feature>
<dbReference type="PANTHER" id="PTHR36751:SF1">
    <property type="entry name" value="F3E22.8 PROTEIN"/>
    <property type="match status" value="1"/>
</dbReference>
<feature type="region of interest" description="Disordered" evidence="2">
    <location>
        <begin position="209"/>
        <end position="228"/>
    </location>
</feature>
<proteinExistence type="predicted"/>
<dbReference type="Proteomes" id="UP000604825">
    <property type="component" value="Unassembled WGS sequence"/>
</dbReference>
<gene>
    <name evidence="4" type="ORF">NCGR_LOCUS38003</name>
</gene>
<evidence type="ECO:0000259" key="3">
    <source>
        <dbReference type="PROSITE" id="PS50158"/>
    </source>
</evidence>
<dbReference type="PANTHER" id="PTHR36751">
    <property type="entry name" value="F3E22.8 PROTEIN"/>
    <property type="match status" value="1"/>
</dbReference>
<feature type="compositionally biased region" description="Gly residues" evidence="2">
    <location>
        <begin position="334"/>
        <end position="355"/>
    </location>
</feature>
<dbReference type="InterPro" id="IPR001878">
    <property type="entry name" value="Znf_CCHC"/>
</dbReference>
<feature type="domain" description="CCHC-type" evidence="3">
    <location>
        <begin position="292"/>
        <end position="306"/>
    </location>
</feature>
<sequence>MASTSSERRRKAAKGVSDAEDSSGRAAWLEKLERRRCCCGPVEARQRRQRLQRRRQGHKARDLWDAVEGERVSFRDDRRAMEAIVAAVPKEMGIPLIDKRTAKEAWDAIAAARIGVDRVRRATLQRIRIRPRENIGVKSGESVEDFAFRLSTLQIDDLSFMVIGTSMRRVVENICASDTAEVCMIVVAIEQFLDFDMLTLEEATGRLKAVDDREEQAPTEPITVGGKLMYTEEQWRARWKKEKKGGRDDSAGSSSKNQRGGGQGGGGGRGRGGWRGKGRGGGRDGGRCGDTCHNCGQEGHWARDCPHPRRDRDGDRDGGGDRGGGRGRGRRGGGRGGNQGQHAGGRGGAGGGDGGHNGRVQYAECEDDGALFLAHGLVDLDKCAPAYTYAAQEVNLEEPKARAFLGANGDEEKADLSQLRKLDDRGEAGVFIGYAEGAKAYRVFEPVSGRVRISRDVVFDEEHGWDWSSPESGPSAVNSSEFTVEYVWSEEASEPAPPSSPLLPDSPRTLAPNSPIGVEGAEGSASTHPQANSAPAALEVSPPPPSPQIELATPLEDDDDRLDAYHEDEPLRYRTLADITTKALGKAKFEDMRSKIGIMKIKDGGSRS</sequence>
<keyword evidence="1" id="KW-0863">Zinc-finger</keyword>
<feature type="compositionally biased region" description="Gly residues" evidence="2">
    <location>
        <begin position="259"/>
        <end position="271"/>
    </location>
</feature>
<organism evidence="4 5">
    <name type="scientific">Miscanthus lutarioriparius</name>
    <dbReference type="NCBI Taxonomy" id="422564"/>
    <lineage>
        <taxon>Eukaryota</taxon>
        <taxon>Viridiplantae</taxon>
        <taxon>Streptophyta</taxon>
        <taxon>Embryophyta</taxon>
        <taxon>Tracheophyta</taxon>
        <taxon>Spermatophyta</taxon>
        <taxon>Magnoliopsida</taxon>
        <taxon>Liliopsida</taxon>
        <taxon>Poales</taxon>
        <taxon>Poaceae</taxon>
        <taxon>PACMAD clade</taxon>
        <taxon>Panicoideae</taxon>
        <taxon>Andropogonodae</taxon>
        <taxon>Andropogoneae</taxon>
        <taxon>Saccharinae</taxon>
        <taxon>Miscanthus</taxon>
    </lineage>
</organism>
<dbReference type="SMART" id="SM00343">
    <property type="entry name" value="ZnF_C2HC"/>
    <property type="match status" value="1"/>
</dbReference>
<name>A0A811QCC8_9POAL</name>
<evidence type="ECO:0000256" key="1">
    <source>
        <dbReference type="PROSITE-ProRule" id="PRU00047"/>
    </source>
</evidence>
<dbReference type="PROSITE" id="PS50158">
    <property type="entry name" value="ZF_CCHC"/>
    <property type="match status" value="1"/>
</dbReference>
<keyword evidence="5" id="KW-1185">Reference proteome</keyword>
<comment type="caution">
    <text evidence="4">The sequence shown here is derived from an EMBL/GenBank/DDBJ whole genome shotgun (WGS) entry which is preliminary data.</text>
</comment>
<feature type="compositionally biased region" description="Polar residues" evidence="2">
    <location>
        <begin position="524"/>
        <end position="533"/>
    </location>
</feature>
<evidence type="ECO:0000256" key="2">
    <source>
        <dbReference type="SAM" id="MobiDB-lite"/>
    </source>
</evidence>
<keyword evidence="1" id="KW-0862">Zinc</keyword>
<accession>A0A811QCC8</accession>
<evidence type="ECO:0000313" key="4">
    <source>
        <dbReference type="EMBL" id="CAD6254399.1"/>
    </source>
</evidence>
<dbReference type="SUPFAM" id="SSF57756">
    <property type="entry name" value="Retrovirus zinc finger-like domains"/>
    <property type="match status" value="1"/>
</dbReference>
<evidence type="ECO:0000313" key="5">
    <source>
        <dbReference type="Proteomes" id="UP000604825"/>
    </source>
</evidence>
<dbReference type="Pfam" id="PF00098">
    <property type="entry name" value="zf-CCHC"/>
    <property type="match status" value="1"/>
</dbReference>
<dbReference type="Pfam" id="PF25597">
    <property type="entry name" value="SH3_retrovirus"/>
    <property type="match status" value="1"/>
</dbReference>
<feature type="region of interest" description="Disordered" evidence="2">
    <location>
        <begin position="238"/>
        <end position="355"/>
    </location>
</feature>
<keyword evidence="1" id="KW-0479">Metal-binding</keyword>
<reference evidence="4" key="1">
    <citation type="submission" date="2020-10" db="EMBL/GenBank/DDBJ databases">
        <authorList>
            <person name="Han B."/>
            <person name="Lu T."/>
            <person name="Zhao Q."/>
            <person name="Huang X."/>
            <person name="Zhao Y."/>
        </authorList>
    </citation>
    <scope>NUCLEOTIDE SEQUENCE</scope>
</reference>